<gene>
    <name evidence="4" type="ORF">CHH67_03770</name>
    <name evidence="3" type="ORF">GNP94_07885</name>
</gene>
<proteinExistence type="predicted"/>
<protein>
    <submittedName>
        <fullName evidence="3">LysM peptidoglycan-binding domain-containing protein</fullName>
    </submittedName>
    <submittedName>
        <fullName evidence="4">Peptidoglycan-binding protein</fullName>
    </submittedName>
</protein>
<dbReference type="EMBL" id="WOAA01000004">
    <property type="protein sequence ID" value="MUG65929.1"/>
    <property type="molecule type" value="Genomic_DNA"/>
</dbReference>
<keyword evidence="1" id="KW-0472">Membrane</keyword>
<accession>A0A268F2J1</accession>
<dbReference type="SUPFAM" id="SSF54106">
    <property type="entry name" value="LysM domain"/>
    <property type="match status" value="1"/>
</dbReference>
<evidence type="ECO:0000313" key="5">
    <source>
        <dbReference type="Proteomes" id="UP000215596"/>
    </source>
</evidence>
<dbReference type="Proteomes" id="UP000435177">
    <property type="component" value="Unassembled WGS sequence"/>
</dbReference>
<evidence type="ECO:0000313" key="4">
    <source>
        <dbReference type="EMBL" id="PAD79606.1"/>
    </source>
</evidence>
<feature type="domain" description="LysM" evidence="2">
    <location>
        <begin position="70"/>
        <end position="120"/>
    </location>
</feature>
<dbReference type="EMBL" id="NPBY01000011">
    <property type="protein sequence ID" value="PAD79606.1"/>
    <property type="molecule type" value="Genomic_DNA"/>
</dbReference>
<keyword evidence="1" id="KW-1133">Transmembrane helix</keyword>
<dbReference type="InterPro" id="IPR036779">
    <property type="entry name" value="LysM_dom_sf"/>
</dbReference>
<reference evidence="3 6" key="2">
    <citation type="submission" date="2019-11" db="EMBL/GenBank/DDBJ databases">
        <title>Draft genome sequences of five Paenibacillus species of dairy origin.</title>
        <authorList>
            <person name="Olajide A.M."/>
            <person name="Chen S."/>
            <person name="Lapointe G."/>
        </authorList>
    </citation>
    <scope>NUCLEOTIDE SEQUENCE [LARGE SCALE GENOMIC DNA]</scope>
    <source>
        <strain evidence="3 6">3CS1</strain>
    </source>
</reference>
<evidence type="ECO:0000259" key="2">
    <source>
        <dbReference type="PROSITE" id="PS51782"/>
    </source>
</evidence>
<dbReference type="Proteomes" id="UP000215596">
    <property type="component" value="Unassembled WGS sequence"/>
</dbReference>
<organism evidence="4 5">
    <name type="scientific">Paenibacillus campinasensis</name>
    <dbReference type="NCBI Taxonomy" id="66347"/>
    <lineage>
        <taxon>Bacteria</taxon>
        <taxon>Bacillati</taxon>
        <taxon>Bacillota</taxon>
        <taxon>Bacilli</taxon>
        <taxon>Bacillales</taxon>
        <taxon>Paenibacillaceae</taxon>
        <taxon>Paenibacillus</taxon>
    </lineage>
</organism>
<feature type="transmembrane region" description="Helical" evidence="1">
    <location>
        <begin position="36"/>
        <end position="59"/>
    </location>
</feature>
<dbReference type="InterPro" id="IPR018392">
    <property type="entry name" value="LysM"/>
</dbReference>
<dbReference type="CDD" id="cd00118">
    <property type="entry name" value="LysM"/>
    <property type="match status" value="1"/>
</dbReference>
<keyword evidence="6" id="KW-1185">Reference proteome</keyword>
<dbReference type="Pfam" id="PF01476">
    <property type="entry name" value="LysM"/>
    <property type="match status" value="1"/>
</dbReference>
<evidence type="ECO:0000313" key="3">
    <source>
        <dbReference type="EMBL" id="MUG65929.1"/>
    </source>
</evidence>
<reference evidence="4 5" key="1">
    <citation type="submission" date="2017-07" db="EMBL/GenBank/DDBJ databases">
        <title>Isolation and whole genome analysis of endospore-forming bacteria from heroin.</title>
        <authorList>
            <person name="Kalinowski J."/>
            <person name="Ahrens B."/>
            <person name="Al-Dilaimi A."/>
            <person name="Winkler A."/>
            <person name="Wibberg D."/>
            <person name="Schleenbecker U."/>
            <person name="Ruckert C."/>
            <person name="Wolfel R."/>
            <person name="Grass G."/>
        </authorList>
    </citation>
    <scope>NUCLEOTIDE SEQUENCE [LARGE SCALE GENOMIC DNA]</scope>
    <source>
        <strain evidence="4 5">7537-G1</strain>
    </source>
</reference>
<dbReference type="RefSeq" id="WP_095263652.1">
    <property type="nucleotide sequence ID" value="NZ_NPBY01000011.1"/>
</dbReference>
<dbReference type="OrthoDB" id="9801998at2"/>
<dbReference type="Gene3D" id="3.10.350.10">
    <property type="entry name" value="LysM domain"/>
    <property type="match status" value="1"/>
</dbReference>
<evidence type="ECO:0000313" key="6">
    <source>
        <dbReference type="Proteomes" id="UP000435177"/>
    </source>
</evidence>
<keyword evidence="1" id="KW-0812">Transmembrane</keyword>
<sequence length="123" mass="13907">MLRYSTYRSIYDTVPAQQESVAERWMKRARQHMSTIPAIKIVLLLLIIVSGWTGAYTVFAGGADKPVQAVEFIVQPGDSLWSIASSQKPKNTDTRVYLEHIRRYNGLKGTEIQAGEVLKLPVW</sequence>
<dbReference type="SMART" id="SM00257">
    <property type="entry name" value="LysM"/>
    <property type="match status" value="1"/>
</dbReference>
<name>A0A268F2J1_9BACL</name>
<evidence type="ECO:0000256" key="1">
    <source>
        <dbReference type="SAM" id="Phobius"/>
    </source>
</evidence>
<dbReference type="AlphaFoldDB" id="A0A268F2J1"/>
<dbReference type="PROSITE" id="PS51782">
    <property type="entry name" value="LYSM"/>
    <property type="match status" value="1"/>
</dbReference>
<comment type="caution">
    <text evidence="4">The sequence shown here is derived from an EMBL/GenBank/DDBJ whole genome shotgun (WGS) entry which is preliminary data.</text>
</comment>